<dbReference type="SUPFAM" id="SSF46689">
    <property type="entry name" value="Homeodomain-like"/>
    <property type="match status" value="1"/>
</dbReference>
<dbReference type="Pfam" id="PF00440">
    <property type="entry name" value="TetR_N"/>
    <property type="match status" value="1"/>
</dbReference>
<sequence length="184" mass="21663">MKEKIINHALRLLKKEGLKSFSMRKLAETLSIDPMTIYYYFKNKDHLMAELVDVVFHKFYEGLSLDEGTGNEKEKLETVLIAYRSFFIQYIDLSLYLIQSPSHEYPAVKNLNDLILDLIQSSIPYENPELTRDILIDYIHGNALSLSNHVQKRSSLKTNQFHSDQFRKTLKRLIHRLFENRQLA</sequence>
<dbReference type="PANTHER" id="PTHR43479:SF11">
    <property type="entry name" value="ACREF_ENVCD OPERON REPRESSOR-RELATED"/>
    <property type="match status" value="1"/>
</dbReference>
<dbReference type="Gene3D" id="1.10.357.10">
    <property type="entry name" value="Tetracycline Repressor, domain 2"/>
    <property type="match status" value="1"/>
</dbReference>
<gene>
    <name evidence="4" type="ORF">EHQ46_15935</name>
</gene>
<evidence type="ECO:0000313" key="4">
    <source>
        <dbReference type="EMBL" id="TGL17677.1"/>
    </source>
</evidence>
<dbReference type="InterPro" id="IPR009057">
    <property type="entry name" value="Homeodomain-like_sf"/>
</dbReference>
<accession>A0ABY2LXT7</accession>
<dbReference type="InterPro" id="IPR001647">
    <property type="entry name" value="HTH_TetR"/>
</dbReference>
<feature type="DNA-binding region" description="H-T-H motif" evidence="2">
    <location>
        <begin position="22"/>
        <end position="41"/>
    </location>
</feature>
<dbReference type="PRINTS" id="PR00455">
    <property type="entry name" value="HTHTETR"/>
</dbReference>
<organism evidence="4 5">
    <name type="scientific">Leptospira yanagawae</name>
    <dbReference type="NCBI Taxonomy" id="293069"/>
    <lineage>
        <taxon>Bacteria</taxon>
        <taxon>Pseudomonadati</taxon>
        <taxon>Spirochaetota</taxon>
        <taxon>Spirochaetia</taxon>
        <taxon>Leptospirales</taxon>
        <taxon>Leptospiraceae</taxon>
        <taxon>Leptospira</taxon>
    </lineage>
</organism>
<dbReference type="PANTHER" id="PTHR43479">
    <property type="entry name" value="ACREF/ENVCD OPERON REPRESSOR-RELATED"/>
    <property type="match status" value="1"/>
</dbReference>
<reference evidence="5" key="1">
    <citation type="journal article" date="2019" name="PLoS Negl. Trop. Dis.">
        <title>Revisiting the worldwide diversity of Leptospira species in the environment.</title>
        <authorList>
            <person name="Vincent A.T."/>
            <person name="Schiettekatte O."/>
            <person name="Bourhy P."/>
            <person name="Veyrier F.J."/>
            <person name="Picardeau M."/>
        </authorList>
    </citation>
    <scope>NUCLEOTIDE SEQUENCE [LARGE SCALE GENOMIC DNA]</scope>
    <source>
        <strain evidence="5">201800272</strain>
    </source>
</reference>
<dbReference type="RefSeq" id="WP_135636995.1">
    <property type="nucleotide sequence ID" value="NZ_RQFU01000021.1"/>
</dbReference>
<protein>
    <submittedName>
        <fullName evidence="4">TetR/AcrR family transcriptional regulator</fullName>
    </submittedName>
</protein>
<dbReference type="Proteomes" id="UP000298200">
    <property type="component" value="Unassembled WGS sequence"/>
</dbReference>
<proteinExistence type="predicted"/>
<evidence type="ECO:0000313" key="5">
    <source>
        <dbReference type="Proteomes" id="UP000298200"/>
    </source>
</evidence>
<dbReference type="PROSITE" id="PS50977">
    <property type="entry name" value="HTH_TETR_2"/>
    <property type="match status" value="1"/>
</dbReference>
<keyword evidence="5" id="KW-1185">Reference proteome</keyword>
<keyword evidence="1 2" id="KW-0238">DNA-binding</keyword>
<name>A0ABY2LXT7_9LEPT</name>
<evidence type="ECO:0000256" key="2">
    <source>
        <dbReference type="PROSITE-ProRule" id="PRU00335"/>
    </source>
</evidence>
<evidence type="ECO:0000259" key="3">
    <source>
        <dbReference type="PROSITE" id="PS50977"/>
    </source>
</evidence>
<evidence type="ECO:0000256" key="1">
    <source>
        <dbReference type="ARBA" id="ARBA00023125"/>
    </source>
</evidence>
<feature type="domain" description="HTH tetR-type" evidence="3">
    <location>
        <begin position="1"/>
        <end position="59"/>
    </location>
</feature>
<dbReference type="InterPro" id="IPR050624">
    <property type="entry name" value="HTH-type_Tx_Regulator"/>
</dbReference>
<dbReference type="EMBL" id="RQFU01000021">
    <property type="protein sequence ID" value="TGL17677.1"/>
    <property type="molecule type" value="Genomic_DNA"/>
</dbReference>
<comment type="caution">
    <text evidence="4">The sequence shown here is derived from an EMBL/GenBank/DDBJ whole genome shotgun (WGS) entry which is preliminary data.</text>
</comment>